<dbReference type="EMBL" id="JANHOG010000756">
    <property type="protein sequence ID" value="KAJ3551765.1"/>
    <property type="molecule type" value="Genomic_DNA"/>
</dbReference>
<name>A0ACC1T2W2_9APHY</name>
<proteinExistence type="predicted"/>
<organism evidence="1 2">
    <name type="scientific">Phlebia brevispora</name>
    <dbReference type="NCBI Taxonomy" id="194682"/>
    <lineage>
        <taxon>Eukaryota</taxon>
        <taxon>Fungi</taxon>
        <taxon>Dikarya</taxon>
        <taxon>Basidiomycota</taxon>
        <taxon>Agaricomycotina</taxon>
        <taxon>Agaricomycetes</taxon>
        <taxon>Polyporales</taxon>
        <taxon>Meruliaceae</taxon>
        <taxon>Phlebia</taxon>
    </lineage>
</organism>
<dbReference type="Proteomes" id="UP001148662">
    <property type="component" value="Unassembled WGS sequence"/>
</dbReference>
<keyword evidence="2" id="KW-1185">Reference proteome</keyword>
<evidence type="ECO:0000313" key="1">
    <source>
        <dbReference type="EMBL" id="KAJ3551765.1"/>
    </source>
</evidence>
<protein>
    <submittedName>
        <fullName evidence="1">Uncharacterized protein</fullName>
    </submittedName>
</protein>
<gene>
    <name evidence="1" type="ORF">NM688_g4518</name>
</gene>
<evidence type="ECO:0000313" key="2">
    <source>
        <dbReference type="Proteomes" id="UP001148662"/>
    </source>
</evidence>
<comment type="caution">
    <text evidence="1">The sequence shown here is derived from an EMBL/GenBank/DDBJ whole genome shotgun (WGS) entry which is preliminary data.</text>
</comment>
<accession>A0ACC1T2W2</accession>
<reference evidence="1" key="1">
    <citation type="submission" date="2022-07" db="EMBL/GenBank/DDBJ databases">
        <title>Genome Sequence of Phlebia brevispora.</title>
        <authorList>
            <person name="Buettner E."/>
        </authorList>
    </citation>
    <scope>NUCLEOTIDE SEQUENCE</scope>
    <source>
        <strain evidence="1">MPL23</strain>
    </source>
</reference>
<sequence>MKTFALLAVLVKAIVVLSGPVSTLTEPDPSLAFSVSVDGQTFINKGLVAFGLIPSNFMDSTGNTMGGIGSAIAIKPGSFVQQADGTYTGTLVVQPDRGFNVDGTVDYQGRQHAINFVLNPHYTTSDLSFTQAQQTLALQYQDTLLYTERQGVKTSGLDAQGVRDAQSGFPSTPTADPVMPIANKTYTHLTLDLEGLVLNTDGTFWVSDEYGPYIYRFDGTGALIQTIQPPDAIVPLTNGDVDFTSEDDPDTGRAANQGMMTFPIIQMIADIHTQASNGGNKKSESRYTRLLAYDISQPLEIRPALIAEYVVPLPQDSSGDTIAASEISFVSDQLFLVLSRDSDGHGGDDTESSYKGIDLIDISSATNIAGSDFDSHKNPVAKKGKLDSSVTPATYTSFVSLINSTQLVRFGLHNGDPSDATLIDAKWESIALAPVGDPQNPHDFFVFTASDNDFITTDGISLGQPYNAGLDNDNQFLVFRVTLPTK</sequence>